<proteinExistence type="predicted"/>
<dbReference type="Proteomes" id="UP000563523">
    <property type="component" value="Unassembled WGS sequence"/>
</dbReference>
<name>A0A850R234_9LACO</name>
<sequence>MQRPEYTVVQTKPGQFIFQQENNSPLTTITVSLTFDPAASRGEYLLTTQEKNFQIRLKDWSYRPYFIFQMAGDQWLVAERTLPIAGLINFRDLGGYPTATGAYTKWGLMYRGDQLHNATASGLAYLRNLNLHTIIDYRSQNEIKKYPNPELGESIQTVNLNPAAETAEVAAQFAAAPENEDQQLIAKIVSQKQAGKLTDQRANVLAEYQGFVTSPQAQTAYAQMLKVAAQADRGPLLQHCRGGEGSDRFWSAFIFR</sequence>
<accession>A0A850R234</accession>
<reference evidence="1 2" key="1">
    <citation type="submission" date="2020-06" db="EMBL/GenBank/DDBJ databases">
        <authorList>
            <person name="Kang J."/>
        </authorList>
    </citation>
    <scope>NUCLEOTIDE SEQUENCE [LARGE SCALE GENOMIC DNA]</scope>
    <source>
        <strain evidence="1 2">DCY120</strain>
    </source>
</reference>
<organism evidence="1 2">
    <name type="scientific">Bombilactobacillus apium</name>
    <dbReference type="NCBI Taxonomy" id="2675299"/>
    <lineage>
        <taxon>Bacteria</taxon>
        <taxon>Bacillati</taxon>
        <taxon>Bacillota</taxon>
        <taxon>Bacilli</taxon>
        <taxon>Lactobacillales</taxon>
        <taxon>Lactobacillaceae</taxon>
        <taxon>Bombilactobacillus</taxon>
    </lineage>
</organism>
<dbReference type="Pfam" id="PF13350">
    <property type="entry name" value="Y_phosphatase3"/>
    <property type="match status" value="1"/>
</dbReference>
<dbReference type="InterPro" id="IPR029021">
    <property type="entry name" value="Prot-tyrosine_phosphatase-like"/>
</dbReference>
<dbReference type="EMBL" id="JABZEC010000002">
    <property type="protein sequence ID" value="NVY96081.1"/>
    <property type="molecule type" value="Genomic_DNA"/>
</dbReference>
<comment type="caution">
    <text evidence="1">The sequence shown here is derived from an EMBL/GenBank/DDBJ whole genome shotgun (WGS) entry which is preliminary data.</text>
</comment>
<dbReference type="Gene3D" id="3.90.190.10">
    <property type="entry name" value="Protein tyrosine phosphatase superfamily"/>
    <property type="match status" value="1"/>
</dbReference>
<keyword evidence="2" id="KW-1185">Reference proteome</keyword>
<dbReference type="AlphaFoldDB" id="A0A850R234"/>
<evidence type="ECO:0000313" key="2">
    <source>
        <dbReference type="Proteomes" id="UP000563523"/>
    </source>
</evidence>
<dbReference type="GO" id="GO:0004721">
    <property type="term" value="F:phosphoprotein phosphatase activity"/>
    <property type="evidence" value="ECO:0007669"/>
    <property type="project" value="InterPro"/>
</dbReference>
<dbReference type="SUPFAM" id="SSF52799">
    <property type="entry name" value="(Phosphotyrosine protein) phosphatases II"/>
    <property type="match status" value="1"/>
</dbReference>
<dbReference type="InterPro" id="IPR026893">
    <property type="entry name" value="Tyr/Ser_Pase_IphP-type"/>
</dbReference>
<gene>
    <name evidence="1" type="ORF">HU830_02635</name>
</gene>
<protein>
    <submittedName>
        <fullName evidence="1">Tyrosine-protein phosphatase</fullName>
    </submittedName>
</protein>
<dbReference type="RefSeq" id="WP_176942243.1">
    <property type="nucleotide sequence ID" value="NZ_JABZEC010000002.1"/>
</dbReference>
<evidence type="ECO:0000313" key="1">
    <source>
        <dbReference type="EMBL" id="NVY96081.1"/>
    </source>
</evidence>